<dbReference type="GO" id="GO:0005886">
    <property type="term" value="C:plasma membrane"/>
    <property type="evidence" value="ECO:0007669"/>
    <property type="project" value="UniProtKB-SubCell"/>
</dbReference>
<proteinExistence type="inferred from homology"/>
<feature type="domain" description="CNNM transmembrane" evidence="13">
    <location>
        <begin position="8"/>
        <end position="197"/>
    </location>
</feature>
<dbReference type="AlphaFoldDB" id="A0A858SV54"/>
<evidence type="ECO:0000256" key="8">
    <source>
        <dbReference type="ARBA" id="ARBA00023136"/>
    </source>
</evidence>
<evidence type="ECO:0000259" key="12">
    <source>
        <dbReference type="PROSITE" id="PS51371"/>
    </source>
</evidence>
<dbReference type="InterPro" id="IPR036318">
    <property type="entry name" value="FAD-bd_PCMH-like_sf"/>
</dbReference>
<organism evidence="14 15">
    <name type="scientific">Roseobacter ponti</name>
    <dbReference type="NCBI Taxonomy" id="1891787"/>
    <lineage>
        <taxon>Bacteria</taxon>
        <taxon>Pseudomonadati</taxon>
        <taxon>Pseudomonadota</taxon>
        <taxon>Alphaproteobacteria</taxon>
        <taxon>Rhodobacterales</taxon>
        <taxon>Roseobacteraceae</taxon>
        <taxon>Roseobacter</taxon>
    </lineage>
</organism>
<dbReference type="SUPFAM" id="SSF56176">
    <property type="entry name" value="FAD-binding/transporter-associated domain-like"/>
    <property type="match status" value="1"/>
</dbReference>
<dbReference type="SUPFAM" id="SSF54631">
    <property type="entry name" value="CBS-domain pair"/>
    <property type="match status" value="1"/>
</dbReference>
<feature type="transmembrane region" description="Helical" evidence="11">
    <location>
        <begin position="68"/>
        <end position="92"/>
    </location>
</feature>
<protein>
    <submittedName>
        <fullName evidence="14">HlyC/CorC family transporter</fullName>
    </submittedName>
</protein>
<dbReference type="PANTHER" id="PTHR22777:SF32">
    <property type="entry name" value="UPF0053 INNER MEMBRANE PROTEIN YFJD"/>
    <property type="match status" value="1"/>
</dbReference>
<evidence type="ECO:0000256" key="6">
    <source>
        <dbReference type="ARBA" id="ARBA00022989"/>
    </source>
</evidence>
<comment type="similarity">
    <text evidence="2">Belongs to the UPF0053 family. Hemolysin C subfamily.</text>
</comment>
<evidence type="ECO:0000256" key="10">
    <source>
        <dbReference type="PROSITE-ProRule" id="PRU01193"/>
    </source>
</evidence>
<dbReference type="PANTHER" id="PTHR22777">
    <property type="entry name" value="HEMOLYSIN-RELATED"/>
    <property type="match status" value="1"/>
</dbReference>
<dbReference type="SMART" id="SM01091">
    <property type="entry name" value="CorC_HlyC"/>
    <property type="match status" value="1"/>
</dbReference>
<dbReference type="Proteomes" id="UP000503308">
    <property type="component" value="Chromosome"/>
</dbReference>
<dbReference type="EMBL" id="CP048788">
    <property type="protein sequence ID" value="QJF51381.1"/>
    <property type="molecule type" value="Genomic_DNA"/>
</dbReference>
<accession>A0A858SV54</accession>
<dbReference type="InterPro" id="IPR046342">
    <property type="entry name" value="CBS_dom_sf"/>
</dbReference>
<evidence type="ECO:0000256" key="5">
    <source>
        <dbReference type="ARBA" id="ARBA00022737"/>
    </source>
</evidence>
<dbReference type="PROSITE" id="PS51371">
    <property type="entry name" value="CBS"/>
    <property type="match status" value="2"/>
</dbReference>
<keyword evidence="7 9" id="KW-0129">CBS domain</keyword>
<dbReference type="InterPro" id="IPR016169">
    <property type="entry name" value="FAD-bd_PCMH_sub2"/>
</dbReference>
<feature type="domain" description="CBS" evidence="12">
    <location>
        <begin position="216"/>
        <end position="277"/>
    </location>
</feature>
<feature type="domain" description="CBS" evidence="12">
    <location>
        <begin position="291"/>
        <end position="348"/>
    </location>
</feature>
<evidence type="ECO:0000256" key="7">
    <source>
        <dbReference type="ARBA" id="ARBA00023122"/>
    </source>
</evidence>
<evidence type="ECO:0000256" key="2">
    <source>
        <dbReference type="ARBA" id="ARBA00006446"/>
    </source>
</evidence>
<evidence type="ECO:0000313" key="14">
    <source>
        <dbReference type="EMBL" id="QJF51381.1"/>
    </source>
</evidence>
<keyword evidence="3" id="KW-1003">Cell membrane</keyword>
<evidence type="ECO:0000256" key="1">
    <source>
        <dbReference type="ARBA" id="ARBA00004651"/>
    </source>
</evidence>
<name>A0A858SV54_9RHOB</name>
<gene>
    <name evidence="14" type="ORF">G3256_09500</name>
</gene>
<keyword evidence="6 10" id="KW-1133">Transmembrane helix</keyword>
<keyword evidence="8 10" id="KW-0472">Membrane</keyword>
<feature type="transmembrane region" description="Helical" evidence="11">
    <location>
        <begin position="12"/>
        <end position="36"/>
    </location>
</feature>
<dbReference type="InterPro" id="IPR000644">
    <property type="entry name" value="CBS_dom"/>
</dbReference>
<sequence length="435" mass="47816">MDPASATLDAAFWITSCVILFLLVLSGFFSGSETALTAASRGKLRSQADKGSRGAERALKITEDNERLIGSVLLGNNLVNILAASLATSIFTRAFGESGVALATLVMTLLVLIFAEVLPKTYAITNSERAAALVSAPISIIVKVFSPVVAAVRYFVRGVLRVFGVRIDPDSNILDVHAEIEGALHLGHSEGVVEKEHRDRILGALDLNERAVEEIMLHRSGIEMIDANAEPETILEQCLQSNYTRLPVFKEDPENIVGVIHAKDLLRAMYKIIGGPEGDASKLRDFDIADVAMKPYFVPETSTLDEQMRQFLRRRTHFALVVDEYGSLQGLITLEDILEEIVGEITDEFDPDGEYPVQQTGDGMYVVDGAMTIRDLNRATDWNLPDEEANTIAGLVIHEAQMIPTTGQVFSFHGFRFEVCARDGNRITELKIRPL</sequence>
<dbReference type="FunFam" id="3.10.580.10:FF:000002">
    <property type="entry name" value="Magnesium/cobalt efflux protein CorC"/>
    <property type="match status" value="1"/>
</dbReference>
<keyword evidence="15" id="KW-1185">Reference proteome</keyword>
<keyword evidence="4 10" id="KW-0812">Transmembrane</keyword>
<feature type="transmembrane region" description="Helical" evidence="11">
    <location>
        <begin position="98"/>
        <end position="118"/>
    </location>
</feature>
<evidence type="ECO:0000256" key="9">
    <source>
        <dbReference type="PROSITE-ProRule" id="PRU00703"/>
    </source>
</evidence>
<dbReference type="Pfam" id="PF03471">
    <property type="entry name" value="CorC_HlyC"/>
    <property type="match status" value="1"/>
</dbReference>
<dbReference type="Pfam" id="PF01595">
    <property type="entry name" value="CNNM"/>
    <property type="match status" value="1"/>
</dbReference>
<dbReference type="InterPro" id="IPR002550">
    <property type="entry name" value="CNNM"/>
</dbReference>
<dbReference type="InterPro" id="IPR005170">
    <property type="entry name" value="Transptr-assoc_dom"/>
</dbReference>
<dbReference type="Pfam" id="PF00571">
    <property type="entry name" value="CBS"/>
    <property type="match status" value="2"/>
</dbReference>
<feature type="transmembrane region" description="Helical" evidence="11">
    <location>
        <begin position="130"/>
        <end position="156"/>
    </location>
</feature>
<keyword evidence="5" id="KW-0677">Repeat</keyword>
<dbReference type="RefSeq" id="WP_169640597.1">
    <property type="nucleotide sequence ID" value="NZ_CP048788.1"/>
</dbReference>
<dbReference type="Gene3D" id="3.10.580.10">
    <property type="entry name" value="CBS-domain"/>
    <property type="match status" value="1"/>
</dbReference>
<dbReference type="PROSITE" id="PS51846">
    <property type="entry name" value="CNNM"/>
    <property type="match status" value="1"/>
</dbReference>
<reference evidence="14 15" key="1">
    <citation type="submission" date="2020-02" db="EMBL/GenBank/DDBJ databases">
        <title>Genome sequence of Roseobacter ponti.</title>
        <authorList>
            <person name="Hollensteiner J."/>
            <person name="Schneider D."/>
            <person name="Poehlein A."/>
            <person name="Daniel R."/>
        </authorList>
    </citation>
    <scope>NUCLEOTIDE SEQUENCE [LARGE SCALE GENOMIC DNA]</scope>
    <source>
        <strain evidence="14 15">DSM 106830</strain>
    </source>
</reference>
<comment type="subcellular location">
    <subcellularLocation>
        <location evidence="1">Cell membrane</location>
        <topology evidence="1">Multi-pass membrane protein</topology>
    </subcellularLocation>
</comment>
<dbReference type="GO" id="GO:0050660">
    <property type="term" value="F:flavin adenine dinucleotide binding"/>
    <property type="evidence" value="ECO:0007669"/>
    <property type="project" value="InterPro"/>
</dbReference>
<evidence type="ECO:0000313" key="15">
    <source>
        <dbReference type="Proteomes" id="UP000503308"/>
    </source>
</evidence>
<dbReference type="KEGG" id="rpon:G3256_09500"/>
<evidence type="ECO:0000256" key="3">
    <source>
        <dbReference type="ARBA" id="ARBA00022475"/>
    </source>
</evidence>
<dbReference type="SMART" id="SM00116">
    <property type="entry name" value="CBS"/>
    <property type="match status" value="2"/>
</dbReference>
<evidence type="ECO:0000256" key="4">
    <source>
        <dbReference type="ARBA" id="ARBA00022692"/>
    </source>
</evidence>
<evidence type="ECO:0000256" key="11">
    <source>
        <dbReference type="SAM" id="Phobius"/>
    </source>
</evidence>
<dbReference type="Gene3D" id="3.30.465.10">
    <property type="match status" value="1"/>
</dbReference>
<dbReference type="InterPro" id="IPR044751">
    <property type="entry name" value="Ion_transp-like_CBS"/>
</dbReference>
<evidence type="ECO:0000259" key="13">
    <source>
        <dbReference type="PROSITE" id="PS51846"/>
    </source>
</evidence>
<dbReference type="CDD" id="cd04590">
    <property type="entry name" value="CBS_pair_CorC_HlyC_assoc"/>
    <property type="match status" value="1"/>
</dbReference>